<keyword evidence="3 5" id="KW-0831">Ubiquinone biosynthesis</keyword>
<dbReference type="HAMAP" id="MF_00472">
    <property type="entry name" value="UbiG"/>
    <property type="match status" value="1"/>
</dbReference>
<dbReference type="CDD" id="cd02440">
    <property type="entry name" value="AdoMet_MTases"/>
    <property type="match status" value="1"/>
</dbReference>
<dbReference type="InterPro" id="IPR029063">
    <property type="entry name" value="SAM-dependent_MTases_sf"/>
</dbReference>
<dbReference type="GO" id="GO:0010420">
    <property type="term" value="F:polyprenyldihydroxybenzoate methyltransferase activity"/>
    <property type="evidence" value="ECO:0007669"/>
    <property type="project" value="InterPro"/>
</dbReference>
<reference evidence="6 7" key="1">
    <citation type="journal article" date="2007" name="Science">
        <title>The Calyptogena magnifica chemoautotrophic symbiont genome.</title>
        <authorList>
            <person name="Newton I.L.G."/>
            <person name="Woyke T."/>
            <person name="Auchtung T.A."/>
            <person name="Dilly G.F."/>
            <person name="Dutton R.J."/>
            <person name="Fisher M.C."/>
            <person name="Fontanez K.M."/>
            <person name="Lau E."/>
            <person name="Stewart F.J."/>
            <person name="Richardson P.M."/>
            <person name="Barry K.W."/>
            <person name="Saunders E."/>
            <person name="Detter J.C."/>
            <person name="Wu D."/>
            <person name="Eisen J.A."/>
            <person name="Cavanaugh C.M."/>
        </authorList>
    </citation>
    <scope>NUCLEOTIDE SEQUENCE [LARGE SCALE GENOMIC DNA]</scope>
    <source>
        <strain evidence="6 7">Cm</strain>
    </source>
</reference>
<dbReference type="Proteomes" id="UP000002587">
    <property type="component" value="Chromosome"/>
</dbReference>
<evidence type="ECO:0000256" key="3">
    <source>
        <dbReference type="ARBA" id="ARBA00022688"/>
    </source>
</evidence>
<feature type="binding site" evidence="5">
    <location>
        <position position="122"/>
    </location>
    <ligand>
        <name>S-adenosyl-L-methionine</name>
        <dbReference type="ChEBI" id="CHEBI:59789"/>
    </ligand>
</feature>
<evidence type="ECO:0000313" key="6">
    <source>
        <dbReference type="EMBL" id="ABL02358.1"/>
    </source>
</evidence>
<protein>
    <recommendedName>
        <fullName evidence="5">Ubiquinone biosynthesis O-methyltransferase</fullName>
    </recommendedName>
    <alternativeName>
        <fullName evidence="5">2-polyprenyl-6-hydroxyphenol methylase</fullName>
        <ecNumber evidence="5">2.1.1.222</ecNumber>
    </alternativeName>
    <alternativeName>
        <fullName evidence="5">3-demethylubiquinone 3-O-methyltransferase</fullName>
        <ecNumber evidence="5">2.1.1.64</ecNumber>
    </alternativeName>
</protein>
<proteinExistence type="inferred from homology"/>
<dbReference type="SUPFAM" id="SSF53335">
    <property type="entry name" value="S-adenosyl-L-methionine-dependent methyltransferases"/>
    <property type="match status" value="1"/>
</dbReference>
<dbReference type="HOGENOM" id="CLU_042432_5_0_6"/>
<dbReference type="PANTHER" id="PTHR43464">
    <property type="entry name" value="METHYLTRANSFERASE"/>
    <property type="match status" value="1"/>
</dbReference>
<evidence type="ECO:0000256" key="1">
    <source>
        <dbReference type="ARBA" id="ARBA00022603"/>
    </source>
</evidence>
<dbReference type="FunFam" id="3.40.50.150:FF:000028">
    <property type="entry name" value="Ubiquinone biosynthesis O-methyltransferase"/>
    <property type="match status" value="1"/>
</dbReference>
<dbReference type="AlphaFoldDB" id="A1AWQ1"/>
<dbReference type="Pfam" id="PF13489">
    <property type="entry name" value="Methyltransf_23"/>
    <property type="match status" value="1"/>
</dbReference>
<feature type="binding site" evidence="5">
    <location>
        <position position="78"/>
    </location>
    <ligand>
        <name>S-adenosyl-L-methionine</name>
        <dbReference type="ChEBI" id="CHEBI:59789"/>
    </ligand>
</feature>
<evidence type="ECO:0000256" key="5">
    <source>
        <dbReference type="HAMAP-Rule" id="MF_00472"/>
    </source>
</evidence>
<comment type="catalytic activity">
    <reaction evidence="5">
        <text>a 3-(all-trans-polyprenyl)benzene-1,2-diol + S-adenosyl-L-methionine = a 2-methoxy-6-(all-trans-polyprenyl)phenol + S-adenosyl-L-homocysteine + H(+)</text>
        <dbReference type="Rhea" id="RHEA:31411"/>
        <dbReference type="Rhea" id="RHEA-COMP:9550"/>
        <dbReference type="Rhea" id="RHEA-COMP:9551"/>
        <dbReference type="ChEBI" id="CHEBI:15378"/>
        <dbReference type="ChEBI" id="CHEBI:57856"/>
        <dbReference type="ChEBI" id="CHEBI:59789"/>
        <dbReference type="ChEBI" id="CHEBI:62729"/>
        <dbReference type="ChEBI" id="CHEBI:62731"/>
        <dbReference type="EC" id="2.1.1.222"/>
    </reaction>
</comment>
<dbReference type="InterPro" id="IPR010233">
    <property type="entry name" value="UbiG_MeTrfase"/>
</dbReference>
<evidence type="ECO:0000256" key="4">
    <source>
        <dbReference type="ARBA" id="ARBA00022691"/>
    </source>
</evidence>
<comment type="similarity">
    <text evidence="5">Belongs to the methyltransferase superfamily. UbiG/COQ3 family.</text>
</comment>
<dbReference type="UniPathway" id="UPA00232"/>
<dbReference type="EC" id="2.1.1.222" evidence="5"/>
<keyword evidence="1 5" id="KW-0489">Methyltransferase</keyword>
<keyword evidence="7" id="KW-1185">Reference proteome</keyword>
<dbReference type="STRING" id="413404.Rmag_0608"/>
<dbReference type="EC" id="2.1.1.64" evidence="5"/>
<organism evidence="6 7">
    <name type="scientific">Ruthia magnifica subsp. Calyptogena magnifica</name>
    <dbReference type="NCBI Taxonomy" id="413404"/>
    <lineage>
        <taxon>Bacteria</taxon>
        <taxon>Pseudomonadati</taxon>
        <taxon>Pseudomonadota</taxon>
        <taxon>Gammaproteobacteria</taxon>
        <taxon>Candidatus Pseudothioglobaceae</taxon>
        <taxon>Candidatus Ruthturnera</taxon>
    </lineage>
</organism>
<evidence type="ECO:0000313" key="7">
    <source>
        <dbReference type="Proteomes" id="UP000002587"/>
    </source>
</evidence>
<keyword evidence="2 5" id="KW-0808">Transferase</keyword>
<keyword evidence="4 5" id="KW-0949">S-adenosyl-L-methionine</keyword>
<comment type="catalytic activity">
    <reaction evidence="5">
        <text>a 3-demethylubiquinol + S-adenosyl-L-methionine = a ubiquinol + S-adenosyl-L-homocysteine + H(+)</text>
        <dbReference type="Rhea" id="RHEA:44380"/>
        <dbReference type="Rhea" id="RHEA-COMP:9566"/>
        <dbReference type="Rhea" id="RHEA-COMP:10914"/>
        <dbReference type="ChEBI" id="CHEBI:15378"/>
        <dbReference type="ChEBI" id="CHEBI:17976"/>
        <dbReference type="ChEBI" id="CHEBI:57856"/>
        <dbReference type="ChEBI" id="CHEBI:59789"/>
        <dbReference type="ChEBI" id="CHEBI:84422"/>
        <dbReference type="EC" id="2.1.1.64"/>
    </reaction>
</comment>
<comment type="pathway">
    <text evidence="5">Cofactor biosynthesis; ubiquinone biosynthesis.</text>
</comment>
<gene>
    <name evidence="5" type="primary">ubiG</name>
    <name evidence="6" type="ordered locus">Rmag_0608</name>
</gene>
<evidence type="ECO:0000256" key="2">
    <source>
        <dbReference type="ARBA" id="ARBA00022679"/>
    </source>
</evidence>
<dbReference type="RefSeq" id="WP_011737983.1">
    <property type="nucleotide sequence ID" value="NC_008610.1"/>
</dbReference>
<sequence>MSNIDFNEVDKFAALASRWWDKNSEFKPLHDINPLRLNYIKEKCGCSLKGKKILDVGCGGGILAESLALEGAIVTGIDMAEAGLEVAKLHLIESDLEVDYQKIPVEKFTEQYTEKFDVITCLEMLEHVPDPSSIVKACSKLVKPSGQVFFSTINRNIKSYLFAIIGAEYILKLLPKGTHDWNKFIQPSEMDEWARDSSLSLKSMIGITYNPLKKTYKFENDVSVNYLSYYQKQL</sequence>
<dbReference type="Gene3D" id="3.40.50.150">
    <property type="entry name" value="Vaccinia Virus protein VP39"/>
    <property type="match status" value="1"/>
</dbReference>
<comment type="function">
    <text evidence="5">O-methyltransferase that catalyzes the 2 O-methylation steps in the ubiquinone biosynthetic pathway.</text>
</comment>
<dbReference type="EMBL" id="CP000488">
    <property type="protein sequence ID" value="ABL02358.1"/>
    <property type="molecule type" value="Genomic_DNA"/>
</dbReference>
<dbReference type="GO" id="GO:0102208">
    <property type="term" value="F:2-polyprenyl-6-hydroxyphenol methylase activity"/>
    <property type="evidence" value="ECO:0007669"/>
    <property type="project" value="UniProtKB-EC"/>
</dbReference>
<dbReference type="NCBIfam" id="TIGR01983">
    <property type="entry name" value="UbiG"/>
    <property type="match status" value="1"/>
</dbReference>
<dbReference type="GO" id="GO:0061542">
    <property type="term" value="F:3-demethylubiquinol 3-O-methyltransferase activity"/>
    <property type="evidence" value="ECO:0007669"/>
    <property type="project" value="UniProtKB-UniRule"/>
</dbReference>
<feature type="binding site" evidence="5">
    <location>
        <position position="36"/>
    </location>
    <ligand>
        <name>S-adenosyl-L-methionine</name>
        <dbReference type="ChEBI" id="CHEBI:59789"/>
    </ligand>
</feature>
<dbReference type="GO" id="GO:0032259">
    <property type="term" value="P:methylation"/>
    <property type="evidence" value="ECO:0007669"/>
    <property type="project" value="UniProtKB-KW"/>
</dbReference>
<feature type="binding site" evidence="5">
    <location>
        <position position="57"/>
    </location>
    <ligand>
        <name>S-adenosyl-L-methionine</name>
        <dbReference type="ChEBI" id="CHEBI:59789"/>
    </ligand>
</feature>
<dbReference type="KEGG" id="rma:Rmag_0608"/>
<name>A1AWQ1_RUTMC</name>
<dbReference type="eggNOG" id="COG2227">
    <property type="taxonomic scope" value="Bacteria"/>
</dbReference>
<dbReference type="PANTHER" id="PTHR43464:SF19">
    <property type="entry name" value="UBIQUINONE BIOSYNTHESIS O-METHYLTRANSFERASE, MITOCHONDRIAL"/>
    <property type="match status" value="1"/>
</dbReference>
<accession>A1AWQ1</accession>